<keyword evidence="12" id="KW-0813">Transport</keyword>
<feature type="transmembrane region" description="Helical" evidence="12">
    <location>
        <begin position="96"/>
        <end position="119"/>
    </location>
</feature>
<comment type="similarity">
    <text evidence="10 12">Belongs to the fluoride channel Fluc/FEX (TC 1.A.43) family.</text>
</comment>
<keyword evidence="3" id="KW-0997">Cell inner membrane</keyword>
<evidence type="ECO:0000256" key="4">
    <source>
        <dbReference type="ARBA" id="ARBA00022692"/>
    </source>
</evidence>
<dbReference type="OrthoDB" id="9806299at2"/>
<feature type="binding site" evidence="12">
    <location>
        <position position="74"/>
    </location>
    <ligand>
        <name>Na(+)</name>
        <dbReference type="ChEBI" id="CHEBI:29101"/>
        <note>structural</note>
    </ligand>
</feature>
<dbReference type="PANTHER" id="PTHR28259:SF1">
    <property type="entry name" value="FLUORIDE EXPORT PROTEIN 1-RELATED"/>
    <property type="match status" value="1"/>
</dbReference>
<feature type="binding site" evidence="12">
    <location>
        <position position="77"/>
    </location>
    <ligand>
        <name>Na(+)</name>
        <dbReference type="ChEBI" id="CHEBI:29101"/>
        <note>structural</note>
    </ligand>
</feature>
<dbReference type="KEGG" id="micc:AUP74_02576"/>
<evidence type="ECO:0000256" key="12">
    <source>
        <dbReference type="HAMAP-Rule" id="MF_00454"/>
    </source>
</evidence>
<feature type="transmembrane region" description="Helical" evidence="12">
    <location>
        <begin position="34"/>
        <end position="54"/>
    </location>
</feature>
<dbReference type="PANTHER" id="PTHR28259">
    <property type="entry name" value="FLUORIDE EXPORT PROTEIN 1-RELATED"/>
    <property type="match status" value="1"/>
</dbReference>
<dbReference type="Pfam" id="PF02537">
    <property type="entry name" value="CRCB"/>
    <property type="match status" value="1"/>
</dbReference>
<proteinExistence type="inferred from homology"/>
<keyword evidence="4 12" id="KW-0812">Transmembrane</keyword>
<dbReference type="PATRIC" id="fig|1769779.3.peg.2566"/>
<evidence type="ECO:0000256" key="3">
    <source>
        <dbReference type="ARBA" id="ARBA00022519"/>
    </source>
</evidence>
<dbReference type="RefSeq" id="WP_069947911.1">
    <property type="nucleotide sequence ID" value="NZ_CP014143.1"/>
</dbReference>
<evidence type="ECO:0000313" key="14">
    <source>
        <dbReference type="Proteomes" id="UP000095672"/>
    </source>
</evidence>
<gene>
    <name evidence="12 13" type="primary">crcB</name>
    <name evidence="12" type="synonym">fluC</name>
    <name evidence="13" type="ORF">AUP74_02576</name>
</gene>
<organism evidence="13 14">
    <name type="scientific">Microbulbifer aggregans</name>
    <dbReference type="NCBI Taxonomy" id="1769779"/>
    <lineage>
        <taxon>Bacteria</taxon>
        <taxon>Pseudomonadati</taxon>
        <taxon>Pseudomonadota</taxon>
        <taxon>Gammaproteobacteria</taxon>
        <taxon>Cellvibrionales</taxon>
        <taxon>Microbulbiferaceae</taxon>
        <taxon>Microbulbifer</taxon>
    </lineage>
</organism>
<keyword evidence="2 12" id="KW-1003">Cell membrane</keyword>
<comment type="function">
    <text evidence="12">Fluoride-specific ion channel. Important for reducing fluoride concentration in the cell, thus reducing its toxicity.</text>
</comment>
<comment type="catalytic activity">
    <reaction evidence="11">
        <text>fluoride(in) = fluoride(out)</text>
        <dbReference type="Rhea" id="RHEA:76159"/>
        <dbReference type="ChEBI" id="CHEBI:17051"/>
    </reaction>
    <physiologicalReaction direction="left-to-right" evidence="11">
        <dbReference type="Rhea" id="RHEA:76160"/>
    </physiologicalReaction>
</comment>
<evidence type="ECO:0000256" key="1">
    <source>
        <dbReference type="ARBA" id="ARBA00004651"/>
    </source>
</evidence>
<keyword evidence="7 12" id="KW-0406">Ion transport</keyword>
<dbReference type="GO" id="GO:0005886">
    <property type="term" value="C:plasma membrane"/>
    <property type="evidence" value="ECO:0007669"/>
    <property type="project" value="UniProtKB-SubCell"/>
</dbReference>
<keyword evidence="14" id="KW-1185">Reference proteome</keyword>
<reference evidence="14" key="1">
    <citation type="submission" date="2016-01" db="EMBL/GenBank/DDBJ databases">
        <title>Complete genome sequence of Microbulbifer sp. CCB-MM1, a halophile isolated from Matang Mangrove Forest, Perak.</title>
        <authorList>
            <person name="Moh T.H."/>
            <person name="Dinesh B."/>
            <person name="Lau N.-S."/>
            <person name="Go F."/>
            <person name="Alexander Chong S.-C."/>
        </authorList>
    </citation>
    <scope>NUCLEOTIDE SEQUENCE [LARGE SCALE GENOMIC DNA]</scope>
    <source>
        <strain evidence="14">CCB-MM1</strain>
    </source>
</reference>
<dbReference type="GO" id="GO:0062054">
    <property type="term" value="F:fluoride channel activity"/>
    <property type="evidence" value="ECO:0007669"/>
    <property type="project" value="UniProtKB-UniRule"/>
</dbReference>
<dbReference type="GO" id="GO:0140114">
    <property type="term" value="P:cellular detoxification of fluoride"/>
    <property type="evidence" value="ECO:0007669"/>
    <property type="project" value="UniProtKB-UniRule"/>
</dbReference>
<evidence type="ECO:0000256" key="2">
    <source>
        <dbReference type="ARBA" id="ARBA00022475"/>
    </source>
</evidence>
<keyword evidence="5 12" id="KW-1133">Transmembrane helix</keyword>
<dbReference type="GO" id="GO:0046872">
    <property type="term" value="F:metal ion binding"/>
    <property type="evidence" value="ECO:0007669"/>
    <property type="project" value="UniProtKB-KW"/>
</dbReference>
<name>A0A1C9WA55_9GAMM</name>
<dbReference type="STRING" id="1769779.AUP74_02576"/>
<dbReference type="EMBL" id="CP014143">
    <property type="protein sequence ID" value="AOS97973.1"/>
    <property type="molecule type" value="Genomic_DNA"/>
</dbReference>
<keyword evidence="6 12" id="KW-0915">Sodium</keyword>
<keyword evidence="8 12" id="KW-0472">Membrane</keyword>
<dbReference type="AlphaFoldDB" id="A0A1C9WA55"/>
<evidence type="ECO:0000256" key="10">
    <source>
        <dbReference type="ARBA" id="ARBA00035120"/>
    </source>
</evidence>
<sequence>MQWLAIAVGGAIGALVRHLVSVWSYPVFEGRFPLGTLIVNVLGSFLIGVVYVAIIERGMLSPEWRLLLMTGLFGALTTFSTFSLETLLLWHNDQPLMALAYILISLVLCLAATGVAIALTMKYL</sequence>
<evidence type="ECO:0000313" key="13">
    <source>
        <dbReference type="EMBL" id="AOS97973.1"/>
    </source>
</evidence>
<comment type="activity regulation">
    <text evidence="12">Na(+) is not transported, but it plays an essential structural role and its presence is essential for fluoride channel function.</text>
</comment>
<protein>
    <recommendedName>
        <fullName evidence="12">Fluoride-specific ion channel FluC</fullName>
    </recommendedName>
</protein>
<evidence type="ECO:0000256" key="8">
    <source>
        <dbReference type="ARBA" id="ARBA00023136"/>
    </source>
</evidence>
<accession>A0A1C9WA55</accession>
<dbReference type="InterPro" id="IPR003691">
    <property type="entry name" value="FluC"/>
</dbReference>
<evidence type="ECO:0000256" key="6">
    <source>
        <dbReference type="ARBA" id="ARBA00023053"/>
    </source>
</evidence>
<keyword evidence="9 12" id="KW-0407">Ion channel</keyword>
<feature type="transmembrane region" description="Helical" evidence="12">
    <location>
        <begin position="66"/>
        <end position="90"/>
    </location>
</feature>
<keyword evidence="12" id="KW-0479">Metal-binding</keyword>
<evidence type="ECO:0000256" key="7">
    <source>
        <dbReference type="ARBA" id="ARBA00023065"/>
    </source>
</evidence>
<evidence type="ECO:0000256" key="9">
    <source>
        <dbReference type="ARBA" id="ARBA00023303"/>
    </source>
</evidence>
<comment type="subcellular location">
    <subcellularLocation>
        <location evidence="1 12">Cell membrane</location>
        <topology evidence="1 12">Multi-pass membrane protein</topology>
    </subcellularLocation>
</comment>
<dbReference type="Proteomes" id="UP000095672">
    <property type="component" value="Chromosome"/>
</dbReference>
<evidence type="ECO:0000256" key="11">
    <source>
        <dbReference type="ARBA" id="ARBA00035585"/>
    </source>
</evidence>
<dbReference type="HAMAP" id="MF_00454">
    <property type="entry name" value="FluC"/>
    <property type="match status" value="1"/>
</dbReference>
<dbReference type="NCBIfam" id="TIGR00494">
    <property type="entry name" value="crcB"/>
    <property type="match status" value="1"/>
</dbReference>
<evidence type="ECO:0000256" key="5">
    <source>
        <dbReference type="ARBA" id="ARBA00022989"/>
    </source>
</evidence>